<organism evidence="2">
    <name type="scientific">bioreactor metagenome</name>
    <dbReference type="NCBI Taxonomy" id="1076179"/>
    <lineage>
        <taxon>unclassified sequences</taxon>
        <taxon>metagenomes</taxon>
        <taxon>ecological metagenomes</taxon>
    </lineage>
</organism>
<evidence type="ECO:0000313" key="2">
    <source>
        <dbReference type="EMBL" id="MPN28091.1"/>
    </source>
</evidence>
<name>A0A645GMC8_9ZZZZ</name>
<accession>A0A645GMC8</accession>
<feature type="transmembrane region" description="Helical" evidence="1">
    <location>
        <begin position="32"/>
        <end position="51"/>
    </location>
</feature>
<keyword evidence="1" id="KW-0812">Transmembrane</keyword>
<proteinExistence type="predicted"/>
<reference evidence="2" key="1">
    <citation type="submission" date="2019-08" db="EMBL/GenBank/DDBJ databases">
        <authorList>
            <person name="Kucharzyk K."/>
            <person name="Murdoch R.W."/>
            <person name="Higgins S."/>
            <person name="Loffler F."/>
        </authorList>
    </citation>
    <scope>NUCLEOTIDE SEQUENCE</scope>
</reference>
<dbReference type="AlphaFoldDB" id="A0A645GMC8"/>
<evidence type="ECO:0000256" key="1">
    <source>
        <dbReference type="SAM" id="Phobius"/>
    </source>
</evidence>
<keyword evidence="1" id="KW-0472">Membrane</keyword>
<sequence>MVNGRLATEQSIVVIGDFEQAETLCTFVTTSANTNIGCIIVIGISTVVFINRHIALNGNRRLVVDGSGCNGEGLRGGCIDSSVGCSSVIG</sequence>
<keyword evidence="1" id="KW-1133">Transmembrane helix</keyword>
<protein>
    <submittedName>
        <fullName evidence="2">Uncharacterized protein</fullName>
    </submittedName>
</protein>
<comment type="caution">
    <text evidence="2">The sequence shown here is derived from an EMBL/GenBank/DDBJ whole genome shotgun (WGS) entry which is preliminary data.</text>
</comment>
<gene>
    <name evidence="2" type="ORF">SDC9_175530</name>
</gene>
<dbReference type="EMBL" id="VSSQ01078231">
    <property type="protein sequence ID" value="MPN28091.1"/>
    <property type="molecule type" value="Genomic_DNA"/>
</dbReference>